<dbReference type="Gramene" id="C.cajan_17388.t">
    <property type="protein sequence ID" value="C.cajan_17388.t"/>
    <property type="gene ID" value="C.cajan_17388"/>
</dbReference>
<dbReference type="Proteomes" id="UP000075243">
    <property type="component" value="Chromosome 7"/>
</dbReference>
<organism evidence="1 2">
    <name type="scientific">Cajanus cajan</name>
    <name type="common">Pigeon pea</name>
    <name type="synonym">Cajanus indicus</name>
    <dbReference type="NCBI Taxonomy" id="3821"/>
    <lineage>
        <taxon>Eukaryota</taxon>
        <taxon>Viridiplantae</taxon>
        <taxon>Streptophyta</taxon>
        <taxon>Embryophyta</taxon>
        <taxon>Tracheophyta</taxon>
        <taxon>Spermatophyta</taxon>
        <taxon>Magnoliopsida</taxon>
        <taxon>eudicotyledons</taxon>
        <taxon>Gunneridae</taxon>
        <taxon>Pentapetalae</taxon>
        <taxon>rosids</taxon>
        <taxon>fabids</taxon>
        <taxon>Fabales</taxon>
        <taxon>Fabaceae</taxon>
        <taxon>Papilionoideae</taxon>
        <taxon>50 kb inversion clade</taxon>
        <taxon>NPAAA clade</taxon>
        <taxon>indigoferoid/millettioid clade</taxon>
        <taxon>Phaseoleae</taxon>
        <taxon>Cajanus</taxon>
    </lineage>
</organism>
<dbReference type="AlphaFoldDB" id="A0A151T8E4"/>
<sequence>PFNFDESCLSTFKMSKARLVSTPKIITPNYLIESKLIVFIKHDAIKYFLTKPNSKPILVRRILLFQ</sequence>
<gene>
    <name evidence="1" type="ORF">KK1_017901</name>
</gene>
<reference evidence="1 2" key="1">
    <citation type="journal article" date="2012" name="Nat. Biotechnol.">
        <title>Draft genome sequence of pigeonpea (Cajanus cajan), an orphan legume crop of resource-poor farmers.</title>
        <authorList>
            <person name="Varshney R.K."/>
            <person name="Chen W."/>
            <person name="Li Y."/>
            <person name="Bharti A.K."/>
            <person name="Saxena R.K."/>
            <person name="Schlueter J.A."/>
            <person name="Donoghue M.T."/>
            <person name="Azam S."/>
            <person name="Fan G."/>
            <person name="Whaley A.M."/>
            <person name="Farmer A.D."/>
            <person name="Sheridan J."/>
            <person name="Iwata A."/>
            <person name="Tuteja R."/>
            <person name="Penmetsa R.V."/>
            <person name="Wu W."/>
            <person name="Upadhyaya H.D."/>
            <person name="Yang S.P."/>
            <person name="Shah T."/>
            <person name="Saxena K.B."/>
            <person name="Michael T."/>
            <person name="McCombie W.R."/>
            <person name="Yang B."/>
            <person name="Zhang G."/>
            <person name="Yang H."/>
            <person name="Wang J."/>
            <person name="Spillane C."/>
            <person name="Cook D.R."/>
            <person name="May G.D."/>
            <person name="Xu X."/>
            <person name="Jackson S.A."/>
        </authorList>
    </citation>
    <scope>NUCLEOTIDE SEQUENCE [LARGE SCALE GENOMIC DNA]</scope>
    <source>
        <strain evidence="2">cv. Asha</strain>
    </source>
</reference>
<dbReference type="EMBL" id="CM003609">
    <property type="protein sequence ID" value="KYP63332.1"/>
    <property type="molecule type" value="Genomic_DNA"/>
</dbReference>
<keyword evidence="2" id="KW-1185">Reference proteome</keyword>
<accession>A0A151T8E4</accession>
<feature type="non-terminal residue" evidence="1">
    <location>
        <position position="1"/>
    </location>
</feature>
<protein>
    <submittedName>
        <fullName evidence="1">Uncharacterized protein</fullName>
    </submittedName>
</protein>
<evidence type="ECO:0000313" key="1">
    <source>
        <dbReference type="EMBL" id="KYP63332.1"/>
    </source>
</evidence>
<name>A0A151T8E4_CAJCA</name>
<proteinExistence type="predicted"/>
<evidence type="ECO:0000313" key="2">
    <source>
        <dbReference type="Proteomes" id="UP000075243"/>
    </source>
</evidence>